<dbReference type="InterPro" id="IPR002575">
    <property type="entry name" value="Aminoglycoside_PTrfase"/>
</dbReference>
<feature type="domain" description="Aminoglycoside phosphotransferase" evidence="2">
    <location>
        <begin position="49"/>
        <end position="306"/>
    </location>
</feature>
<organism evidence="3 4">
    <name type="scientific">Seiridium unicorne</name>
    <dbReference type="NCBI Taxonomy" id="138068"/>
    <lineage>
        <taxon>Eukaryota</taxon>
        <taxon>Fungi</taxon>
        <taxon>Dikarya</taxon>
        <taxon>Ascomycota</taxon>
        <taxon>Pezizomycotina</taxon>
        <taxon>Sordariomycetes</taxon>
        <taxon>Xylariomycetidae</taxon>
        <taxon>Amphisphaeriales</taxon>
        <taxon>Sporocadaceae</taxon>
        <taxon>Seiridium</taxon>
    </lineage>
</organism>
<proteinExistence type="predicted"/>
<protein>
    <submittedName>
        <fullName evidence="3">Aminoglycoside phosphotransferase domain-containing protein</fullName>
    </submittedName>
</protein>
<evidence type="ECO:0000259" key="2">
    <source>
        <dbReference type="Pfam" id="PF01636"/>
    </source>
</evidence>
<dbReference type="EMBL" id="JARVKF010000279">
    <property type="protein sequence ID" value="KAK9419869.1"/>
    <property type="molecule type" value="Genomic_DNA"/>
</dbReference>
<feature type="region of interest" description="Disordered" evidence="1">
    <location>
        <begin position="322"/>
        <end position="352"/>
    </location>
</feature>
<name>A0ABR2UYV5_9PEZI</name>
<keyword evidence="4" id="KW-1185">Reference proteome</keyword>
<evidence type="ECO:0000313" key="3">
    <source>
        <dbReference type="EMBL" id="KAK9419869.1"/>
    </source>
</evidence>
<dbReference type="Pfam" id="PF01636">
    <property type="entry name" value="APH"/>
    <property type="match status" value="1"/>
</dbReference>
<gene>
    <name evidence="3" type="ORF">SUNI508_06875</name>
</gene>
<dbReference type="Proteomes" id="UP001408356">
    <property type="component" value="Unassembled WGS sequence"/>
</dbReference>
<feature type="compositionally biased region" description="Basic and acidic residues" evidence="1">
    <location>
        <begin position="322"/>
        <end position="338"/>
    </location>
</feature>
<accession>A0ABR2UYV5</accession>
<comment type="caution">
    <text evidence="3">The sequence shown here is derived from an EMBL/GenBank/DDBJ whole genome shotgun (WGS) entry which is preliminary data.</text>
</comment>
<dbReference type="PANTHER" id="PTHR21310">
    <property type="entry name" value="AMINOGLYCOSIDE PHOSPHOTRANSFERASE-RELATED-RELATED"/>
    <property type="match status" value="1"/>
</dbReference>
<evidence type="ECO:0000256" key="1">
    <source>
        <dbReference type="SAM" id="MobiDB-lite"/>
    </source>
</evidence>
<sequence>MPRDKQDGLAWEEDLFGPVPRWTREPAIVAIESVCRQHLNAALTDPCDVSFYAAGAFNKLFLVVYGDRSLLIRVTLPVHPHAKTRGEVATLRWVRENTKVPVPKVVAFEDSNDNEIGFEWILMELMPGCSANSRWRTMSMEQKVEMVTRLAEIQADLFRHGRHDSTFQYIGTLDLKTREEIPEGFPRTAIPDQLVSAEFFMGDHLQYDIPRGPFRSSFDWLSSELNIIIREQTLAIEKAEDEDDREDAEEIQVAAQRLLSILPKFFSSTHECAEATVLYHDDLNLNNILVDDEGKITAVVDWECVSALPLWMTTRMPKFLTEESREDEPKRDEYKDESPLESTTPRNDGDLDNEGKDQLYWIHLMEYEVTQLRKVYSSRMRELWPDWPLEESYLQVDFFEALLQCSAGFFLKKVNAWVDGIERGDHIRWTDA</sequence>
<dbReference type="InterPro" id="IPR051678">
    <property type="entry name" value="AGP_Transferase"/>
</dbReference>
<dbReference type="InterPro" id="IPR011009">
    <property type="entry name" value="Kinase-like_dom_sf"/>
</dbReference>
<dbReference type="SUPFAM" id="SSF56112">
    <property type="entry name" value="Protein kinase-like (PK-like)"/>
    <property type="match status" value="1"/>
</dbReference>
<dbReference type="PANTHER" id="PTHR21310:SF13">
    <property type="entry name" value="AMINOGLYCOSIDE PHOSPHOTRANSFERASE DOMAIN-CONTAINING PROTEIN"/>
    <property type="match status" value="1"/>
</dbReference>
<evidence type="ECO:0000313" key="4">
    <source>
        <dbReference type="Proteomes" id="UP001408356"/>
    </source>
</evidence>
<reference evidence="3 4" key="1">
    <citation type="journal article" date="2024" name="J. Plant Pathol.">
        <title>Sequence and assembly of the genome of Seiridium unicorne, isolate CBS 538.82, causal agent of cypress canker disease.</title>
        <authorList>
            <person name="Scali E."/>
            <person name="Rocca G.D."/>
            <person name="Danti R."/>
            <person name="Garbelotto M."/>
            <person name="Barberini S."/>
            <person name="Baroncelli R."/>
            <person name="Emiliani G."/>
        </authorList>
    </citation>
    <scope>NUCLEOTIDE SEQUENCE [LARGE SCALE GENOMIC DNA]</scope>
    <source>
        <strain evidence="3 4">BM-138-508</strain>
    </source>
</reference>
<dbReference type="Gene3D" id="3.90.1200.10">
    <property type="match status" value="1"/>
</dbReference>